<comment type="caution">
    <text evidence="2">The sequence shown here is derived from an EMBL/GenBank/DDBJ whole genome shotgun (WGS) entry which is preliminary data.</text>
</comment>
<keyword evidence="3" id="KW-1185">Reference proteome</keyword>
<evidence type="ECO:0000313" key="3">
    <source>
        <dbReference type="Proteomes" id="UP000284706"/>
    </source>
</evidence>
<name>A0A409YDY0_9AGAR</name>
<dbReference type="AlphaFoldDB" id="A0A409YDY0"/>
<dbReference type="Proteomes" id="UP000284706">
    <property type="component" value="Unassembled WGS sequence"/>
</dbReference>
<gene>
    <name evidence="2" type="ORF">CVT26_015297</name>
</gene>
<proteinExistence type="predicted"/>
<sequence length="295" mass="33029">MSSSPLYFPQTPSAAKFSFHYKPLNSSPLLESPGKSSPAAAAQARRKSQYKSQVPSTPLFLRNSSSSRTLTQRSISNGSTSPSCLLNSSEDDPQKELARDRVARYLEHAGKARQKAVRGRRSLGVHLPTRDEFAMDQDADEDDEDIMQDELFRRIMADTSRKQKHAYRVSYAIEVGSSFDPDLEDVGSWEQELAGLPLPFVGPMQLLLYFPPIGGTRIALPKSISQLEGEDVLTPDDLDLEELQEYAEEYARQGYIDSEDVVRDHLLAVSDGEEIYSSNESPRFRLLNDVDMDMS</sequence>
<evidence type="ECO:0000313" key="2">
    <source>
        <dbReference type="EMBL" id="PPR01222.1"/>
    </source>
</evidence>
<dbReference type="OrthoDB" id="3268127at2759"/>
<dbReference type="InParanoid" id="A0A409YDY0"/>
<accession>A0A409YDY0</accession>
<feature type="compositionally biased region" description="Polar residues" evidence="1">
    <location>
        <begin position="50"/>
        <end position="88"/>
    </location>
</feature>
<reference evidence="2 3" key="1">
    <citation type="journal article" date="2018" name="Evol. Lett.">
        <title>Horizontal gene cluster transfer increased hallucinogenic mushroom diversity.</title>
        <authorList>
            <person name="Reynolds H.T."/>
            <person name="Vijayakumar V."/>
            <person name="Gluck-Thaler E."/>
            <person name="Korotkin H.B."/>
            <person name="Matheny P.B."/>
            <person name="Slot J.C."/>
        </authorList>
    </citation>
    <scope>NUCLEOTIDE SEQUENCE [LARGE SCALE GENOMIC DNA]</scope>
    <source>
        <strain evidence="2 3">SRW20</strain>
    </source>
</reference>
<organism evidence="2 3">
    <name type="scientific">Gymnopilus dilepis</name>
    <dbReference type="NCBI Taxonomy" id="231916"/>
    <lineage>
        <taxon>Eukaryota</taxon>
        <taxon>Fungi</taxon>
        <taxon>Dikarya</taxon>
        <taxon>Basidiomycota</taxon>
        <taxon>Agaricomycotina</taxon>
        <taxon>Agaricomycetes</taxon>
        <taxon>Agaricomycetidae</taxon>
        <taxon>Agaricales</taxon>
        <taxon>Agaricineae</taxon>
        <taxon>Hymenogastraceae</taxon>
        <taxon>Gymnopilus</taxon>
    </lineage>
</organism>
<evidence type="ECO:0000256" key="1">
    <source>
        <dbReference type="SAM" id="MobiDB-lite"/>
    </source>
</evidence>
<feature type="region of interest" description="Disordered" evidence="1">
    <location>
        <begin position="26"/>
        <end position="95"/>
    </location>
</feature>
<protein>
    <submittedName>
        <fullName evidence="2">Uncharacterized protein</fullName>
    </submittedName>
</protein>
<dbReference type="EMBL" id="NHYE01000957">
    <property type="protein sequence ID" value="PPR01222.1"/>
    <property type="molecule type" value="Genomic_DNA"/>
</dbReference>